<proteinExistence type="inferred from homology"/>
<dbReference type="SUPFAM" id="SSF52540">
    <property type="entry name" value="P-loop containing nucleoside triphosphate hydrolases"/>
    <property type="match status" value="1"/>
</dbReference>
<comment type="similarity">
    <text evidence="2">Belongs to the TRAFAC class translation factor GTPase superfamily. Classic translation factor GTPase family. EF-Tu/EF-1A subfamily.</text>
</comment>
<feature type="region of interest" description="Disordered" evidence="10">
    <location>
        <begin position="722"/>
        <end position="755"/>
    </location>
</feature>
<comment type="caution">
    <text evidence="12">The sequence shown here is derived from an EMBL/GenBank/DDBJ whole genome shotgun (WGS) entry which is preliminary data.</text>
</comment>
<evidence type="ECO:0000256" key="6">
    <source>
        <dbReference type="ARBA" id="ARBA00022845"/>
    </source>
</evidence>
<accession>A0ABQ8KXD0</accession>
<dbReference type="Gene3D" id="3.40.50.300">
    <property type="entry name" value="P-loop containing nucleotide triphosphate hydrolases"/>
    <property type="match status" value="1"/>
</dbReference>
<evidence type="ECO:0000313" key="12">
    <source>
        <dbReference type="EMBL" id="KAH9843957.1"/>
    </source>
</evidence>
<evidence type="ECO:0000313" key="13">
    <source>
        <dbReference type="Proteomes" id="UP000814176"/>
    </source>
</evidence>
<keyword evidence="8" id="KW-0342">GTP-binding</keyword>
<dbReference type="CDD" id="cd01883">
    <property type="entry name" value="EF1_alpha"/>
    <property type="match status" value="1"/>
</dbReference>
<reference evidence="12 13" key="1">
    <citation type="journal article" date="2021" name="Environ. Microbiol.">
        <title>Gene family expansions and transcriptome signatures uncover fungal adaptations to wood decay.</title>
        <authorList>
            <person name="Hage H."/>
            <person name="Miyauchi S."/>
            <person name="Viragh M."/>
            <person name="Drula E."/>
            <person name="Min B."/>
            <person name="Chaduli D."/>
            <person name="Navarro D."/>
            <person name="Favel A."/>
            <person name="Norest M."/>
            <person name="Lesage-Meessen L."/>
            <person name="Balint B."/>
            <person name="Merenyi Z."/>
            <person name="de Eugenio L."/>
            <person name="Morin E."/>
            <person name="Martinez A.T."/>
            <person name="Baldrian P."/>
            <person name="Stursova M."/>
            <person name="Martinez M.J."/>
            <person name="Novotny C."/>
            <person name="Magnuson J.K."/>
            <person name="Spatafora J.W."/>
            <person name="Maurice S."/>
            <person name="Pangilinan J."/>
            <person name="Andreopoulos W."/>
            <person name="LaButti K."/>
            <person name="Hundley H."/>
            <person name="Na H."/>
            <person name="Kuo A."/>
            <person name="Barry K."/>
            <person name="Lipzen A."/>
            <person name="Henrissat B."/>
            <person name="Riley R."/>
            <person name="Ahrendt S."/>
            <person name="Nagy L.G."/>
            <person name="Grigoriev I.V."/>
            <person name="Martin F."/>
            <person name="Rosso M.N."/>
        </authorList>
    </citation>
    <scope>NUCLEOTIDE SEQUENCE [LARGE SCALE GENOMIC DNA]</scope>
    <source>
        <strain evidence="12 13">CIRM-BRFM 1785</strain>
    </source>
</reference>
<sequence>MSRHRFVRNINIQEELEDYVSDGGEEDMDPAEYGKYPFGTHLRHVDLIAEQLILGLEQVRVAIGSPEQSGLSDQEVKDALYYYQYDVDKSVNYLLEEQERKRAAQERKDPVEKPLPPVPQDDETEALDYQPVYPSFVPPAMSGRSNIPLIRLAQMQAEEQDFDYSEPSPDFVHTNLSTIEEKTERSESDVSLTPRPRVPNLPRVSYATSMTSTTDYGQVIERTLPNPNDVVPSPSTSALQRLSYHEPAPSATPSGSRTPSSKSPERGTPVPVPAMESIPDIPSILTKKSTIKPASEKKSKLSSLASSRSSARSSASSISSGSYTTDDGDESLMTYPGLRPSAASMMSFANDVDDASTITGSSSMSSHVRRAIATALELEAVDQAVDNTTPIAGETAPPPPGHSVEQPSPAPTRIEIPSPPRPQAPKPPRRVSPAVTATRELSLAQPSSPPRDTQSSISTQSVGKQPSKLAMLAQAKAAQQQGPWLPKPKKAAPPPSHTSSVLNKTHTKYLQPVANGGTATTAITTSYQTFSSLMSKDRSMLPPSIPPVAQTPDALSPRISSTKETKPSKLTMKSKAAQRKAGRESEPVPEEPPAAPLSPLFSPQATRSRASPSPFASILVEETALMTIQDTDSQHTSRMERSSSRSQGSASQHSSTRSKSEKSKRSSKRDSLLPPAPELAALRGFAFDVPSPDDIVFNARRGTSLAPRSVSAAKEREKAAKLAQSKKDTSLAKPTKKATIAATGQNPPAKQTSGQAEMDISGLNLAPKDEPIVEEEPPKVAIALDKLLEQVKAELQTQEQAERRGLSLVVIGHVDAGKSTLMGRLLYELGRMDEKKRIANERGSSKIGKSSFSWAWELDGTTEERERGITMDIALQSLSTPHREITILDAPGHKDFIPNMISGASQADSALLVVDAATGEFEAGFQRGGQTREHLLLVRSLGVSQVVVAVNKLDQVQWEKTRYEEICDALTPFLIHSGFHPSKTKFVPVGAMAGINLTTRQGPEAATLSKWYSGPTLTDLLDALEPPSRNVTAPLRFPISNVFREQGAGLGVAGRICGGVVQVGERLRILPGDGTAVIKSIMSDDKSLPWAIDGANVILYLTSVDPAHLAIGSVLCRPSDVIPLSISFTARVIIFDIDIPITVGASVELYHHSHDVPASISKLLATLDRATGTVIKNNPRVLTKGASAEVQISLRASGTSGPSAKAQPIPIEPFSVNKDMGRILIRRGGETIVAGIVLELTQ</sequence>
<keyword evidence="7" id="KW-0648">Protein biosynthesis</keyword>
<evidence type="ECO:0000256" key="2">
    <source>
        <dbReference type="ARBA" id="ARBA00007249"/>
    </source>
</evidence>
<feature type="compositionally biased region" description="Basic and acidic residues" evidence="10">
    <location>
        <begin position="101"/>
        <end position="112"/>
    </location>
</feature>
<dbReference type="InterPro" id="IPR050100">
    <property type="entry name" value="TRAFAC_GTPase_members"/>
</dbReference>
<dbReference type="InterPro" id="IPR009001">
    <property type="entry name" value="Transl_elong_EF1A/Init_IF2_C"/>
</dbReference>
<evidence type="ECO:0000256" key="7">
    <source>
        <dbReference type="ARBA" id="ARBA00022917"/>
    </source>
</evidence>
<evidence type="ECO:0000256" key="1">
    <source>
        <dbReference type="ARBA" id="ARBA00004496"/>
    </source>
</evidence>
<dbReference type="GeneID" id="72007565"/>
<keyword evidence="3" id="KW-0963">Cytoplasm</keyword>
<dbReference type="CDD" id="cd04093">
    <property type="entry name" value="HBS1_C_III"/>
    <property type="match status" value="1"/>
</dbReference>
<keyword evidence="13" id="KW-1185">Reference proteome</keyword>
<feature type="compositionally biased region" description="Low complexity" evidence="10">
    <location>
        <begin position="644"/>
        <end position="657"/>
    </location>
</feature>
<feature type="compositionally biased region" description="Polar residues" evidence="10">
    <location>
        <begin position="744"/>
        <end position="755"/>
    </location>
</feature>
<feature type="region of interest" description="Disordered" evidence="10">
    <location>
        <begin position="180"/>
        <end position="210"/>
    </location>
</feature>
<evidence type="ECO:0000256" key="10">
    <source>
        <dbReference type="SAM" id="MobiDB-lite"/>
    </source>
</evidence>
<feature type="compositionally biased region" description="Polar residues" evidence="10">
    <location>
        <begin position="251"/>
        <end position="262"/>
    </location>
</feature>
<evidence type="ECO:0000256" key="3">
    <source>
        <dbReference type="ARBA" id="ARBA00022490"/>
    </source>
</evidence>
<feature type="compositionally biased region" description="Pro residues" evidence="10">
    <location>
        <begin position="417"/>
        <end position="426"/>
    </location>
</feature>
<feature type="region of interest" description="Disordered" evidence="10">
    <location>
        <begin position="534"/>
        <end position="675"/>
    </location>
</feature>
<feature type="compositionally biased region" description="Polar residues" evidence="10">
    <location>
        <begin position="444"/>
        <end position="464"/>
    </location>
</feature>
<dbReference type="SUPFAM" id="SSF50447">
    <property type="entry name" value="Translation proteins"/>
    <property type="match status" value="1"/>
</dbReference>
<evidence type="ECO:0000256" key="4">
    <source>
        <dbReference type="ARBA" id="ARBA00022741"/>
    </source>
</evidence>
<gene>
    <name evidence="12" type="ORF">C8Q71DRAFT_852476</name>
</gene>
<feature type="compositionally biased region" description="Basic and acidic residues" evidence="10">
    <location>
        <begin position="658"/>
        <end position="671"/>
    </location>
</feature>
<dbReference type="Pfam" id="PF08938">
    <property type="entry name" value="HBS1_N"/>
    <property type="match status" value="1"/>
</dbReference>
<evidence type="ECO:0000256" key="5">
    <source>
        <dbReference type="ARBA" id="ARBA00022801"/>
    </source>
</evidence>
<dbReference type="InterPro" id="IPR027417">
    <property type="entry name" value="P-loop_NTPase"/>
</dbReference>
<evidence type="ECO:0000259" key="11">
    <source>
        <dbReference type="PROSITE" id="PS51722"/>
    </source>
</evidence>
<comment type="catalytic activity">
    <reaction evidence="9">
        <text>GTP + H2O = GDP + phosphate + H(+)</text>
        <dbReference type="Rhea" id="RHEA:19669"/>
        <dbReference type="ChEBI" id="CHEBI:15377"/>
        <dbReference type="ChEBI" id="CHEBI:15378"/>
        <dbReference type="ChEBI" id="CHEBI:37565"/>
        <dbReference type="ChEBI" id="CHEBI:43474"/>
        <dbReference type="ChEBI" id="CHEBI:58189"/>
    </reaction>
    <physiologicalReaction direction="left-to-right" evidence="9">
        <dbReference type="Rhea" id="RHEA:19670"/>
    </physiologicalReaction>
</comment>
<feature type="region of interest" description="Disordered" evidence="10">
    <location>
        <begin position="101"/>
        <end position="123"/>
    </location>
</feature>
<dbReference type="InterPro" id="IPR000795">
    <property type="entry name" value="T_Tr_GTP-bd_dom"/>
</dbReference>
<dbReference type="PANTHER" id="PTHR23115">
    <property type="entry name" value="TRANSLATION FACTOR"/>
    <property type="match status" value="1"/>
</dbReference>
<keyword evidence="4" id="KW-0547">Nucleotide-binding</keyword>
<dbReference type="Pfam" id="PF22594">
    <property type="entry name" value="GTP-eEF1A_C"/>
    <property type="match status" value="1"/>
</dbReference>
<protein>
    <recommendedName>
        <fullName evidence="11">Tr-type G domain-containing protein</fullName>
    </recommendedName>
</protein>
<dbReference type="InterPro" id="IPR054696">
    <property type="entry name" value="GTP-eEF1A_C"/>
</dbReference>
<dbReference type="InterPro" id="IPR015033">
    <property type="entry name" value="HBS1-like_N"/>
</dbReference>
<dbReference type="CDD" id="cd16267">
    <property type="entry name" value="HBS1-like_II"/>
    <property type="match status" value="1"/>
</dbReference>
<feature type="domain" description="Tr-type G" evidence="11">
    <location>
        <begin position="803"/>
        <end position="1029"/>
    </location>
</feature>
<organism evidence="12 13">
    <name type="scientific">Rhodofomes roseus</name>
    <dbReference type="NCBI Taxonomy" id="34475"/>
    <lineage>
        <taxon>Eukaryota</taxon>
        <taxon>Fungi</taxon>
        <taxon>Dikarya</taxon>
        <taxon>Basidiomycota</taxon>
        <taxon>Agaricomycotina</taxon>
        <taxon>Agaricomycetes</taxon>
        <taxon>Polyporales</taxon>
        <taxon>Rhodofomes</taxon>
    </lineage>
</organism>
<dbReference type="Gene3D" id="2.40.30.10">
    <property type="entry name" value="Translation factors"/>
    <property type="match status" value="2"/>
</dbReference>
<dbReference type="PROSITE" id="PS51722">
    <property type="entry name" value="G_TR_2"/>
    <property type="match status" value="1"/>
</dbReference>
<dbReference type="EMBL" id="JADCUA010000001">
    <property type="protein sequence ID" value="KAH9843957.1"/>
    <property type="molecule type" value="Genomic_DNA"/>
</dbReference>
<feature type="region of interest" description="Disordered" evidence="10">
    <location>
        <begin position="244"/>
        <end position="338"/>
    </location>
</feature>
<evidence type="ECO:0000256" key="8">
    <source>
        <dbReference type="ARBA" id="ARBA00023134"/>
    </source>
</evidence>
<name>A0ABQ8KXD0_9APHY</name>
<feature type="region of interest" description="Disordered" evidence="10">
    <location>
        <begin position="383"/>
        <end position="502"/>
    </location>
</feature>
<keyword evidence="6" id="KW-0810">Translation regulation</keyword>
<feature type="compositionally biased region" description="Low complexity" evidence="10">
    <location>
        <begin position="301"/>
        <end position="322"/>
    </location>
</feature>
<comment type="subcellular location">
    <subcellularLocation>
        <location evidence="1">Cytoplasm</location>
    </subcellularLocation>
</comment>
<feature type="compositionally biased region" description="Basic and acidic residues" evidence="10">
    <location>
        <begin position="632"/>
        <end position="643"/>
    </location>
</feature>
<dbReference type="Pfam" id="PF00009">
    <property type="entry name" value="GTP_EFTU"/>
    <property type="match status" value="1"/>
</dbReference>
<dbReference type="InterPro" id="IPR009000">
    <property type="entry name" value="Transl_B-barrel_sf"/>
</dbReference>
<dbReference type="SUPFAM" id="SSF50465">
    <property type="entry name" value="EF-Tu/eEF-1alpha/eIF2-gamma C-terminal domain"/>
    <property type="match status" value="1"/>
</dbReference>
<dbReference type="Proteomes" id="UP000814176">
    <property type="component" value="Unassembled WGS sequence"/>
</dbReference>
<evidence type="ECO:0000256" key="9">
    <source>
        <dbReference type="ARBA" id="ARBA00049117"/>
    </source>
</evidence>
<dbReference type="RefSeq" id="XP_047784767.1">
    <property type="nucleotide sequence ID" value="XM_047926833.1"/>
</dbReference>
<dbReference type="PRINTS" id="PR00315">
    <property type="entry name" value="ELONGATNFCT"/>
</dbReference>
<keyword evidence="5" id="KW-0378">Hydrolase</keyword>